<evidence type="ECO:0000313" key="2">
    <source>
        <dbReference type="EMBL" id="TBU52710.1"/>
    </source>
</evidence>
<accession>A0A4Q9PCZ8</accession>
<protein>
    <submittedName>
        <fullName evidence="2">Uncharacterized protein</fullName>
    </submittedName>
</protein>
<reference evidence="2 3" key="1">
    <citation type="submission" date="2019-01" db="EMBL/GenBank/DDBJ databases">
        <title>Draft genome sequences of three monokaryotic isolates of the white-rot basidiomycete fungus Dichomitus squalens.</title>
        <authorList>
            <consortium name="DOE Joint Genome Institute"/>
            <person name="Lopez S.C."/>
            <person name="Andreopoulos B."/>
            <person name="Pangilinan J."/>
            <person name="Lipzen A."/>
            <person name="Riley R."/>
            <person name="Ahrendt S."/>
            <person name="Ng V."/>
            <person name="Barry K."/>
            <person name="Daum C."/>
            <person name="Grigoriev I.V."/>
            <person name="Hilden K.S."/>
            <person name="Makela M.R."/>
            <person name="de Vries R.P."/>
        </authorList>
    </citation>
    <scope>NUCLEOTIDE SEQUENCE [LARGE SCALE GENOMIC DNA]</scope>
    <source>
        <strain evidence="2 3">CBS 464.89</strain>
    </source>
</reference>
<evidence type="ECO:0000313" key="1">
    <source>
        <dbReference type="EMBL" id="TBU52655.1"/>
    </source>
</evidence>
<organism evidence="2 3">
    <name type="scientific">Dichomitus squalens</name>
    <dbReference type="NCBI Taxonomy" id="114155"/>
    <lineage>
        <taxon>Eukaryota</taxon>
        <taxon>Fungi</taxon>
        <taxon>Dikarya</taxon>
        <taxon>Basidiomycota</taxon>
        <taxon>Agaricomycotina</taxon>
        <taxon>Agaricomycetes</taxon>
        <taxon>Polyporales</taxon>
        <taxon>Polyporaceae</taxon>
        <taxon>Dichomitus</taxon>
    </lineage>
</organism>
<keyword evidence="3" id="KW-1185">Reference proteome</keyword>
<sequence>MLSNTSRLQLRPAEDVYRRTVTLWTLCAILWHSILDASDTRWDTFTLGMSSTLRTTSGLCWPRPGPSRGEPKIVVPAISNQTGDYPPKLRSVSGSDDDRVVRMVQFVHLAMDAS</sequence>
<dbReference type="EMBL" id="ML145242">
    <property type="protein sequence ID" value="TBU52655.1"/>
    <property type="molecule type" value="Genomic_DNA"/>
</dbReference>
<proteinExistence type="predicted"/>
<dbReference type="AlphaFoldDB" id="A0A4Q9PCZ8"/>
<dbReference type="Proteomes" id="UP000292082">
    <property type="component" value="Unassembled WGS sequence"/>
</dbReference>
<evidence type="ECO:0000313" key="3">
    <source>
        <dbReference type="Proteomes" id="UP000292082"/>
    </source>
</evidence>
<gene>
    <name evidence="2" type="ORF">BD310DRAFT_939689</name>
    <name evidence="1" type="ORF">BD310DRAFT_939798</name>
</gene>
<name>A0A4Q9PCZ8_9APHY</name>
<dbReference type="EMBL" id="ML145240">
    <property type="protein sequence ID" value="TBU52710.1"/>
    <property type="molecule type" value="Genomic_DNA"/>
</dbReference>